<evidence type="ECO:0000256" key="2">
    <source>
        <dbReference type="ARBA" id="ARBA00022540"/>
    </source>
</evidence>
<dbReference type="Gene3D" id="1.25.40.250">
    <property type="entry name" value="ARM repeat, domain 1"/>
    <property type="match status" value="1"/>
</dbReference>
<comment type="caution">
    <text evidence="8">The sequence shown here is derived from an EMBL/GenBank/DDBJ whole genome shotgun (WGS) entry which is preliminary data.</text>
</comment>
<dbReference type="Proteomes" id="UP000663852">
    <property type="component" value="Unassembled WGS sequence"/>
</dbReference>
<evidence type="ECO:0000256" key="1">
    <source>
        <dbReference type="ARBA" id="ARBA00022490"/>
    </source>
</evidence>
<dbReference type="Pfam" id="PF10075">
    <property type="entry name" value="CSN8_PSD8_EIF3K"/>
    <property type="match status" value="1"/>
</dbReference>
<reference evidence="8" key="1">
    <citation type="submission" date="2021-02" db="EMBL/GenBank/DDBJ databases">
        <authorList>
            <person name="Nowell W R."/>
        </authorList>
    </citation>
    <scope>NUCLEOTIDE SEQUENCE</scope>
</reference>
<evidence type="ECO:0000313" key="7">
    <source>
        <dbReference type="EMBL" id="CAF1479508.1"/>
    </source>
</evidence>
<keyword evidence="2 5" id="KW-0396">Initiation factor</keyword>
<evidence type="ECO:0000256" key="4">
    <source>
        <dbReference type="ARBA" id="ARBA00057041"/>
    </source>
</evidence>
<feature type="domain" description="PCI" evidence="6">
    <location>
        <begin position="47"/>
        <end position="217"/>
    </location>
</feature>
<dbReference type="InterPro" id="IPR033464">
    <property type="entry name" value="CSN8_PSD8_EIF3K"/>
</dbReference>
<dbReference type="InterPro" id="IPR036388">
    <property type="entry name" value="WH-like_DNA-bd_sf"/>
</dbReference>
<dbReference type="GO" id="GO:0006446">
    <property type="term" value="P:regulation of translational initiation"/>
    <property type="evidence" value="ECO:0007669"/>
    <property type="project" value="InterPro"/>
</dbReference>
<dbReference type="Gene3D" id="1.10.10.10">
    <property type="entry name" value="Winged helix-like DNA-binding domain superfamily/Winged helix DNA-binding domain"/>
    <property type="match status" value="1"/>
</dbReference>
<gene>
    <name evidence="8" type="ORF">EDS130_LOCUS43731</name>
    <name evidence="7" type="ORF">XAT740_LOCUS38452</name>
</gene>
<evidence type="ECO:0000256" key="5">
    <source>
        <dbReference type="HAMAP-Rule" id="MF_03010"/>
    </source>
</evidence>
<dbReference type="GO" id="GO:0033290">
    <property type="term" value="C:eukaryotic 48S preinitiation complex"/>
    <property type="evidence" value="ECO:0007669"/>
    <property type="project" value="UniProtKB-UniRule"/>
</dbReference>
<dbReference type="OrthoDB" id="337745at2759"/>
<dbReference type="PANTHER" id="PTHR13022:SF0">
    <property type="entry name" value="EUKARYOTIC TRANSLATION INITIATION FACTOR 3 SUBUNIT K"/>
    <property type="match status" value="1"/>
</dbReference>
<dbReference type="InterPro" id="IPR009374">
    <property type="entry name" value="eIF3k"/>
</dbReference>
<dbReference type="GO" id="GO:0003723">
    <property type="term" value="F:RNA binding"/>
    <property type="evidence" value="ECO:0007669"/>
    <property type="project" value="UniProtKB-UniRule"/>
</dbReference>
<evidence type="ECO:0000313" key="9">
    <source>
        <dbReference type="Proteomes" id="UP000663828"/>
    </source>
</evidence>
<evidence type="ECO:0000256" key="3">
    <source>
        <dbReference type="ARBA" id="ARBA00022917"/>
    </source>
</evidence>
<dbReference type="SUPFAM" id="SSF46785">
    <property type="entry name" value="Winged helix' DNA-binding domain"/>
    <property type="match status" value="1"/>
</dbReference>
<comment type="similarity">
    <text evidence="5">Belongs to the eIF-3 subunit K family.</text>
</comment>
<dbReference type="InterPro" id="IPR016020">
    <property type="entry name" value="Transl_init_fac_sub12_N_euk"/>
</dbReference>
<comment type="function">
    <text evidence="5">Component of the eukaryotic translation initiation factor 3 (eIF-3) complex, which is involved in protein synthesis of a specialized repertoire of mRNAs and, together with other initiation factors, stimulates binding of mRNA and methionyl-tRNAi to the 40S ribosome. The eIF-3 complex specifically targets and initiates translation of a subset of mRNAs involved in cell proliferation.</text>
</comment>
<dbReference type="PROSITE" id="PS50250">
    <property type="entry name" value="PCI"/>
    <property type="match status" value="1"/>
</dbReference>
<evidence type="ECO:0000313" key="8">
    <source>
        <dbReference type="EMBL" id="CAF1518745.1"/>
    </source>
</evidence>
<dbReference type="InterPro" id="IPR016024">
    <property type="entry name" value="ARM-type_fold"/>
</dbReference>
<dbReference type="SUPFAM" id="SSF48371">
    <property type="entry name" value="ARM repeat"/>
    <property type="match status" value="1"/>
</dbReference>
<comment type="subcellular location">
    <subcellularLocation>
        <location evidence="5">Cytoplasm</location>
    </subcellularLocation>
</comment>
<accession>A0A815UC48</accession>
<dbReference type="FunFam" id="1.10.10.10:FF:000212">
    <property type="entry name" value="Eukaryotic translation initiation factor 3 subunit K"/>
    <property type="match status" value="1"/>
</dbReference>
<dbReference type="AlphaFoldDB" id="A0A815UC48"/>
<dbReference type="Proteomes" id="UP000663828">
    <property type="component" value="Unassembled WGS sequence"/>
</dbReference>
<dbReference type="HAMAP" id="MF_03010">
    <property type="entry name" value="eIF3k"/>
    <property type="match status" value="1"/>
</dbReference>
<dbReference type="GO" id="GO:0043022">
    <property type="term" value="F:ribosome binding"/>
    <property type="evidence" value="ECO:0007669"/>
    <property type="project" value="InterPro"/>
</dbReference>
<dbReference type="EMBL" id="CAJNOJ010000752">
    <property type="protein sequence ID" value="CAF1518745.1"/>
    <property type="molecule type" value="Genomic_DNA"/>
</dbReference>
<protein>
    <recommendedName>
        <fullName evidence="5">Eukaryotic translation initiation factor 3 subunit K</fullName>
        <shortName evidence="5">eIF3k</shortName>
    </recommendedName>
    <alternativeName>
        <fullName evidence="5">eIF-3 p25</fullName>
    </alternativeName>
</protein>
<keyword evidence="3 5" id="KW-0648">Protein biosynthesis</keyword>
<dbReference type="EMBL" id="CAJNOR010004156">
    <property type="protein sequence ID" value="CAF1479508.1"/>
    <property type="molecule type" value="Genomic_DNA"/>
</dbReference>
<dbReference type="FunFam" id="1.25.40.250:FF:000001">
    <property type="entry name" value="Eukaryotic translation initiation factor 3 subunit K"/>
    <property type="match status" value="1"/>
</dbReference>
<dbReference type="InterPro" id="IPR036390">
    <property type="entry name" value="WH_DNA-bd_sf"/>
</dbReference>
<keyword evidence="1 5" id="KW-0963">Cytoplasm</keyword>
<evidence type="ECO:0000313" key="10">
    <source>
        <dbReference type="Proteomes" id="UP000663852"/>
    </source>
</evidence>
<dbReference type="GO" id="GO:0001732">
    <property type="term" value="P:formation of cytoplasmic translation initiation complex"/>
    <property type="evidence" value="ECO:0007669"/>
    <property type="project" value="UniProtKB-UniRule"/>
</dbReference>
<evidence type="ECO:0000259" key="6">
    <source>
        <dbReference type="PROSITE" id="PS50250"/>
    </source>
</evidence>
<sequence>MPPVNQPRTNTRAEEVARKLKGIERYNPNCRPMLEDYVQYQIDNNFYDFDANMALLKMYQFDPVNFQGDKVADILLLALTNLPKSDFLLCKYLLDSQKCQENPRIVEALQFSELLESCRFQEFWEQLDRASVKISGFENRIREFICQTINRTYQTISRQELQLALGRLSANEFEGLIKARGWKVLADDANYIWIANHEENIKSRNIVEKIKFEHVAPVMHTA</sequence>
<comment type="function">
    <text evidence="4">Component of the eukaryotic translation initiation factor 3 (eIF-3) complex, which is required for several steps in the initiation of protein synthesis. The eIF-3 complex associates with the 40S ribosome and facilitates the recruitment of eIF-1, eIF-1A, eIF-2:GTP:methionyl-tRNAi and eIF-5 to form the 43S pre-initiation complex (43S PIC). The eIF-3 complex stimulates mRNA recruitment to the 43S PIC and scanning of the mRNA for AUG recognition. The eIF-3 complex is also required for disassembly and recycling of post-termination ribosomal complexes and subsequently prevents premature joining of the 40S and 60S ribosomal subunits prior to initiation. The eIF-3 complex specifically targets and initiates translation of a subset of mRNAs involved in cell proliferation, including cell cycling, differentiation and apoptosis, and uses different modes of RNA stem-loop binding to exert either translational activation or repression.</text>
</comment>
<dbReference type="GO" id="GO:0005852">
    <property type="term" value="C:eukaryotic translation initiation factor 3 complex"/>
    <property type="evidence" value="ECO:0007669"/>
    <property type="project" value="UniProtKB-UniRule"/>
</dbReference>
<dbReference type="GO" id="GO:0016282">
    <property type="term" value="C:eukaryotic 43S preinitiation complex"/>
    <property type="evidence" value="ECO:0007669"/>
    <property type="project" value="UniProtKB-UniRule"/>
</dbReference>
<name>A0A815UC48_ADIRI</name>
<dbReference type="InterPro" id="IPR000717">
    <property type="entry name" value="PCI_dom"/>
</dbReference>
<comment type="subunit">
    <text evidence="5">Component of the eukaryotic translation initiation factor 3 (eIF-3) complex.</text>
</comment>
<dbReference type="GO" id="GO:0003743">
    <property type="term" value="F:translation initiation factor activity"/>
    <property type="evidence" value="ECO:0007669"/>
    <property type="project" value="UniProtKB-UniRule"/>
</dbReference>
<keyword evidence="9" id="KW-1185">Reference proteome</keyword>
<dbReference type="PANTHER" id="PTHR13022">
    <property type="entry name" value="EUKARYOTIC TRANSLATION INITIATION FACTOR 3 SUBUNIT 11"/>
    <property type="match status" value="1"/>
</dbReference>
<proteinExistence type="inferred from homology"/>
<organism evidence="8 10">
    <name type="scientific">Adineta ricciae</name>
    <name type="common">Rotifer</name>
    <dbReference type="NCBI Taxonomy" id="249248"/>
    <lineage>
        <taxon>Eukaryota</taxon>
        <taxon>Metazoa</taxon>
        <taxon>Spiralia</taxon>
        <taxon>Gnathifera</taxon>
        <taxon>Rotifera</taxon>
        <taxon>Eurotatoria</taxon>
        <taxon>Bdelloidea</taxon>
        <taxon>Adinetida</taxon>
        <taxon>Adinetidae</taxon>
        <taxon>Adineta</taxon>
    </lineage>
</organism>